<dbReference type="InterPro" id="IPR019734">
    <property type="entry name" value="TPR_rpt"/>
</dbReference>
<protein>
    <submittedName>
        <fullName evidence="3">Uncharacterized protein</fullName>
    </submittedName>
</protein>
<evidence type="ECO:0000256" key="1">
    <source>
        <dbReference type="PROSITE-ProRule" id="PRU00339"/>
    </source>
</evidence>
<dbReference type="InterPro" id="IPR011990">
    <property type="entry name" value="TPR-like_helical_dom_sf"/>
</dbReference>
<dbReference type="Proteomes" id="UP000601435">
    <property type="component" value="Unassembled WGS sequence"/>
</dbReference>
<dbReference type="PROSITE" id="PS50005">
    <property type="entry name" value="TPR"/>
    <property type="match status" value="1"/>
</dbReference>
<evidence type="ECO:0000313" key="3">
    <source>
        <dbReference type="EMBL" id="CAE7447756.1"/>
    </source>
</evidence>
<keyword evidence="4" id="KW-1185">Reference proteome</keyword>
<dbReference type="SUPFAM" id="SSF48452">
    <property type="entry name" value="TPR-like"/>
    <property type="match status" value="1"/>
</dbReference>
<feature type="compositionally biased region" description="Basic and acidic residues" evidence="2">
    <location>
        <begin position="1161"/>
        <end position="1176"/>
    </location>
</feature>
<proteinExistence type="predicted"/>
<feature type="region of interest" description="Disordered" evidence="2">
    <location>
        <begin position="1161"/>
        <end position="1189"/>
    </location>
</feature>
<name>A0A812RRJ2_9DINO</name>
<evidence type="ECO:0000256" key="2">
    <source>
        <dbReference type="SAM" id="MobiDB-lite"/>
    </source>
</evidence>
<dbReference type="OrthoDB" id="415997at2759"/>
<dbReference type="Gene3D" id="1.25.40.10">
    <property type="entry name" value="Tetratricopeptide repeat domain"/>
    <property type="match status" value="1"/>
</dbReference>
<comment type="caution">
    <text evidence="3">The sequence shown here is derived from an EMBL/GenBank/DDBJ whole genome shotgun (WGS) entry which is preliminary data.</text>
</comment>
<sequence length="1497" mass="167616">MALPLLGRWEYGKQPSRKNYEIKLLQNGTLRWEGPHSRGGMLSGLLEEDEDGWYFAHLLTGQNEPIGSIRVRQHATRRDAIVSNFRSHSMGEWGSNIVAERESEEQPRRRPVFEAPAPEESLPLGPAASMGTAEVKLALKGYGVTKLERYESREQLVDLLETVESSLPLIGTWEQERNRKQYEIQHTEDGQLFYEGPHILGGTLVGVLYEEEGWLRAELLTCKEESELVGSVRVTHGPDWNEMTLSFKPSSSHWGAEVVARRLSEEHHPRRPKMLPADDRNEPEDEVESHYWESLEVLSQALRVEHAAAPPKERRANSWSRTLAFAQMTLGIRGYPMRSGSKEKPFVIWVMGATDEVEVSLAEQGFFRDVNWLDRASTKLYIIGENLLEHFVPEDLEKQVKRVDAPSNASVTKDDVASYVVVHPRVFVREQPSVDAKYVGDLFEGTEVRGREEDGWLRLDAASAELCTRVRQRHTGGPAWVLLHGRQLGLGAFLQKKLPSATQEAEHKGDPQLHPGIRTACYEEVRELLQNDPPDLISLLMPNFMRTDVEDPQQGYVPEEVLDLLPPEALVVFSSRFQLSQEKVLQEMGPDLVLPQTRCPFSAGAGDPNVHYDDNGWIFASRAAAVSRVLRHTPSPGMLKGSRTQKVKTLFWGIVDLKYNAFKPVLDRIQVLETGDGRISKFSGDGAPIQKTFETQYHLEEEDVELQTYNFISKDKKLTHDLFDVTGFAHIIPAQVCFPRVYYAGIASHISAELGLKENDLVVLKLCNRSRAAGVLISHVRELEDVLQDILEPPEDLEAWFRPRLQHLVHAAGDIVEKDSYEEHVRHWWANESPSFVAERCCSSMPTMSGGRAFDGTMRVGFALHRRSGASESLTPEDIQVDWLGGYWKLPQADMTSDHVRARLISQAKTGTAVVKRYILTEVYAALGPALQQLFGAAEFTPERLQEQYKSQPELAAYLIARHAMTMSTSEQRLRDLRDVEASLTRFTASPAKSCVASFVHRANGVLLARGSAPDRWKDAQEHFVKALESFPSNSNALFLLGMGALEMGFLESAVELMNKSLLLDPDFRAPYVNLGVAYLRQAAQSSENSQRLQDLYFRVIEVSESCLARHPASPQCHYHIGVASTQLALMLQAHAAHATNGDSLDSLRFREYRSRARAELEEARRSPEAHRRLSEWQEAQARGKPKKQQAPWLAVDDKMLQAMEVDMMRGQTLKPIKLPDFIGWTSTKFLLVEGLTVPNTRHVKTVTLRSQWPLSAVPAMKTIGRICCLLVVVSEATAYGRSLRAPPPALVAVRTAELHKVCEACGDAGLNTLQKSSEYCDEMHDQCTCCLKAVKAKYSEICSKYMGFGGCINGIKAAIEDKDKECKEKQKIADALKDQQKQKIEDAVGSDIFDLHSAKDQGKIVDTPYKDECAAYNSPNCKDQEALCGFDSGCDRELWKWTSATQPQRAAKELRKPGQQLNGHWPGATASAGLGCIQRALLFDAPADAGDRLVAG</sequence>
<feature type="repeat" description="TPR" evidence="1">
    <location>
        <begin position="1035"/>
        <end position="1068"/>
    </location>
</feature>
<feature type="region of interest" description="Disordered" evidence="2">
    <location>
        <begin position="100"/>
        <end position="127"/>
    </location>
</feature>
<reference evidence="3" key="1">
    <citation type="submission" date="2021-02" db="EMBL/GenBank/DDBJ databases">
        <authorList>
            <person name="Dougan E. K."/>
            <person name="Rhodes N."/>
            <person name="Thang M."/>
            <person name="Chan C."/>
        </authorList>
    </citation>
    <scope>NUCLEOTIDE SEQUENCE</scope>
</reference>
<gene>
    <name evidence="3" type="ORF">SNEC2469_LOCUS12373</name>
</gene>
<accession>A0A812RRJ2</accession>
<keyword evidence="1" id="KW-0802">TPR repeat</keyword>
<feature type="region of interest" description="Disordered" evidence="2">
    <location>
        <begin position="265"/>
        <end position="284"/>
    </location>
</feature>
<feature type="compositionally biased region" description="Basic and acidic residues" evidence="2">
    <location>
        <begin position="100"/>
        <end position="112"/>
    </location>
</feature>
<evidence type="ECO:0000313" key="4">
    <source>
        <dbReference type="Proteomes" id="UP000601435"/>
    </source>
</evidence>
<organism evidence="3 4">
    <name type="scientific">Symbiodinium necroappetens</name>
    <dbReference type="NCBI Taxonomy" id="1628268"/>
    <lineage>
        <taxon>Eukaryota</taxon>
        <taxon>Sar</taxon>
        <taxon>Alveolata</taxon>
        <taxon>Dinophyceae</taxon>
        <taxon>Suessiales</taxon>
        <taxon>Symbiodiniaceae</taxon>
        <taxon>Symbiodinium</taxon>
    </lineage>
</organism>
<dbReference type="EMBL" id="CAJNJA010019609">
    <property type="protein sequence ID" value="CAE7447756.1"/>
    <property type="molecule type" value="Genomic_DNA"/>
</dbReference>